<sequence length="478" mass="53095">MKLDVNELLLIPAKRCWSKLTNDEQEKLQRQLDSLDKARCLQAVQEAFSTTQSETIPEDVLKPVDQSRCLNLSRVEEQARKHLFELGMEAIAKGHVAVILLSGGQGTRLGSAQPKGFYDVGLPSHKSLFQLQAERLLRLQAMAAARQNAQAVTANIVWCIMASELTEASVKAFFETHNYFGLSPSQVVFFSQGSMPCFDNNGKVILDAPDHIAVAPDGNGGLYEALGNHGILDMLAEKGVQYVHVYCVDNILVRVADPCFVGFCQQMNADCAAKSVERQDPFEPIGVICRRDGKPAVLEYSEISRKLAQERDGNGQLMLRHGNIANHMFSLSFLQRVVKDNCHLPYHIARKKIPFLSEDGRFVVPDSVNGFKLEKFIFDVFPYSKSFAVLEVAREEEFSPLKNSDTAKVDCPTSCRQDLYHLHRKWIEAAAGRFFKGADGAVVCEVSPLLSYAGEDIVLEEQTPLESPMLLRASGELG</sequence>
<evidence type="ECO:0000313" key="7">
    <source>
        <dbReference type="Proteomes" id="UP000046395"/>
    </source>
</evidence>
<dbReference type="PANTHER" id="PTHR11952:SF2">
    <property type="entry name" value="LD24639P"/>
    <property type="match status" value="1"/>
</dbReference>
<comment type="catalytic activity">
    <reaction evidence="6">
        <text>N-acetyl-alpha-D-glucosamine 1-phosphate + UTP + H(+) = UDP-N-acetyl-alpha-D-glucosamine + diphosphate</text>
        <dbReference type="Rhea" id="RHEA:13509"/>
        <dbReference type="ChEBI" id="CHEBI:15378"/>
        <dbReference type="ChEBI" id="CHEBI:33019"/>
        <dbReference type="ChEBI" id="CHEBI:46398"/>
        <dbReference type="ChEBI" id="CHEBI:57705"/>
        <dbReference type="ChEBI" id="CHEBI:57776"/>
        <dbReference type="EC" id="2.7.7.23"/>
    </reaction>
</comment>
<dbReference type="WBParaSite" id="TMUE_3000011410.1">
    <property type="protein sequence ID" value="TMUE_3000011410.1"/>
    <property type="gene ID" value="WBGene00302794"/>
</dbReference>
<accession>A0A5S6QVY2</accession>
<dbReference type="CDD" id="cd04193">
    <property type="entry name" value="UDPGlcNAc_PPase"/>
    <property type="match status" value="1"/>
</dbReference>
<evidence type="ECO:0000313" key="8">
    <source>
        <dbReference type="WBParaSite" id="TMUE_3000011410.1"/>
    </source>
</evidence>
<evidence type="ECO:0000256" key="1">
    <source>
        <dbReference type="ARBA" id="ARBA00005208"/>
    </source>
</evidence>
<evidence type="ECO:0000256" key="3">
    <source>
        <dbReference type="ARBA" id="ARBA00012457"/>
    </source>
</evidence>
<evidence type="ECO:0000256" key="4">
    <source>
        <dbReference type="ARBA" id="ARBA00022679"/>
    </source>
</evidence>
<comment type="similarity">
    <text evidence="2">Belongs to the UDPGP type 1 family.</text>
</comment>
<proteinExistence type="inferred from homology"/>
<dbReference type="AlphaFoldDB" id="A0A5S6QVY2"/>
<keyword evidence="5" id="KW-0548">Nucleotidyltransferase</keyword>
<dbReference type="Gene3D" id="3.90.550.10">
    <property type="entry name" value="Spore Coat Polysaccharide Biosynthesis Protein SpsA, Chain A"/>
    <property type="match status" value="1"/>
</dbReference>
<evidence type="ECO:0000256" key="5">
    <source>
        <dbReference type="ARBA" id="ARBA00022695"/>
    </source>
</evidence>
<dbReference type="GO" id="GO:0003977">
    <property type="term" value="F:UDP-N-acetylglucosamine diphosphorylase activity"/>
    <property type="evidence" value="ECO:0007669"/>
    <property type="project" value="UniProtKB-EC"/>
</dbReference>
<protein>
    <recommendedName>
        <fullName evidence="3">UDP-N-acetylglucosamine diphosphorylase</fullName>
        <ecNumber evidence="3">2.7.7.23</ecNumber>
    </recommendedName>
</protein>
<keyword evidence="4" id="KW-0808">Transferase</keyword>
<evidence type="ECO:0000256" key="6">
    <source>
        <dbReference type="ARBA" id="ARBA00048493"/>
    </source>
</evidence>
<dbReference type="STRING" id="70415.A0A5S6QVY2"/>
<dbReference type="Pfam" id="PF01704">
    <property type="entry name" value="UDPGP"/>
    <property type="match status" value="1"/>
</dbReference>
<dbReference type="PANTHER" id="PTHR11952">
    <property type="entry name" value="UDP- GLUCOSE PYROPHOSPHORYLASE"/>
    <property type="match status" value="1"/>
</dbReference>
<evidence type="ECO:0000256" key="2">
    <source>
        <dbReference type="ARBA" id="ARBA00010401"/>
    </source>
</evidence>
<reference evidence="8" key="1">
    <citation type="submission" date="2019-12" db="UniProtKB">
        <authorList>
            <consortium name="WormBaseParasite"/>
        </authorList>
    </citation>
    <scope>IDENTIFICATION</scope>
</reference>
<organism evidence="7 8">
    <name type="scientific">Trichuris muris</name>
    <name type="common">Mouse whipworm</name>
    <dbReference type="NCBI Taxonomy" id="70415"/>
    <lineage>
        <taxon>Eukaryota</taxon>
        <taxon>Metazoa</taxon>
        <taxon>Ecdysozoa</taxon>
        <taxon>Nematoda</taxon>
        <taxon>Enoplea</taxon>
        <taxon>Dorylaimia</taxon>
        <taxon>Trichinellida</taxon>
        <taxon>Trichuridae</taxon>
        <taxon>Trichuris</taxon>
    </lineage>
</organism>
<keyword evidence="7" id="KW-1185">Reference proteome</keyword>
<dbReference type="InterPro" id="IPR029044">
    <property type="entry name" value="Nucleotide-diphossugar_trans"/>
</dbReference>
<dbReference type="InterPro" id="IPR039741">
    <property type="entry name" value="UDP-sugar_pyrophosphorylase"/>
</dbReference>
<dbReference type="Proteomes" id="UP000046395">
    <property type="component" value="Unassembled WGS sequence"/>
</dbReference>
<dbReference type="InterPro" id="IPR002618">
    <property type="entry name" value="UDPGP_fam"/>
</dbReference>
<dbReference type="GO" id="GO:0006048">
    <property type="term" value="P:UDP-N-acetylglucosamine biosynthetic process"/>
    <property type="evidence" value="ECO:0007669"/>
    <property type="project" value="TreeGrafter"/>
</dbReference>
<dbReference type="SUPFAM" id="SSF53448">
    <property type="entry name" value="Nucleotide-diphospho-sugar transferases"/>
    <property type="match status" value="1"/>
</dbReference>
<name>A0A5S6QVY2_TRIMR</name>
<comment type="pathway">
    <text evidence="1">Nucleotide-sugar biosynthesis; UDP-N-acetyl-alpha-D-glucosamine biosynthesis; UDP-N-acetyl-alpha-D-glucosamine from N-acetyl-alpha-D-glucosamine 1-phosphate: step 1/1.</text>
</comment>
<dbReference type="EC" id="2.7.7.23" evidence="3"/>